<dbReference type="EMBL" id="JAANQT010000832">
    <property type="protein sequence ID" value="KAG1308090.1"/>
    <property type="molecule type" value="Genomic_DNA"/>
</dbReference>
<evidence type="ECO:0000313" key="1">
    <source>
        <dbReference type="EMBL" id="KAG1308090.1"/>
    </source>
</evidence>
<dbReference type="Proteomes" id="UP000716291">
    <property type="component" value="Unassembled WGS sequence"/>
</dbReference>
<reference evidence="1" key="1">
    <citation type="journal article" date="2020" name="Microb. Genom.">
        <title>Genetic diversity of clinical and environmental Mucorales isolates obtained from an investigation of mucormycosis cases among solid organ transplant recipients.</title>
        <authorList>
            <person name="Nguyen M.H."/>
            <person name="Kaul D."/>
            <person name="Muto C."/>
            <person name="Cheng S.J."/>
            <person name="Richter R.A."/>
            <person name="Bruno V.M."/>
            <person name="Liu G."/>
            <person name="Beyhan S."/>
            <person name="Sundermann A.J."/>
            <person name="Mounaud S."/>
            <person name="Pasculle A.W."/>
            <person name="Nierman W.C."/>
            <person name="Driscoll E."/>
            <person name="Cumbie R."/>
            <person name="Clancy C.J."/>
            <person name="Dupont C.L."/>
        </authorList>
    </citation>
    <scope>NUCLEOTIDE SEQUENCE</scope>
    <source>
        <strain evidence="1">GL11</strain>
    </source>
</reference>
<comment type="caution">
    <text evidence="1">The sequence shown here is derived from an EMBL/GenBank/DDBJ whole genome shotgun (WGS) entry which is preliminary data.</text>
</comment>
<keyword evidence="2" id="KW-1185">Reference proteome</keyword>
<protein>
    <submittedName>
        <fullName evidence="1">Uncharacterized protein</fullName>
    </submittedName>
</protein>
<sequence length="269" mass="30586">MANYSIKAIASLVLAQEMIHGYDNKWDISRTNEKKSSLILLATGVMKQQPTVRAVLGRVVEEKFHMQAIAMTVKPGISLVSERLREMIHPEVAPIQLGEGVKEGYFYEARGNVVEIPDSTENNQPYSYSPCYTDEDEPYIPPENLFDIRRMSDSSSDGGFGDHDQHGGALTEEMMRCAREELNQMDDQVRRMGRDDNMSNPLIDLSHSEGMYLKILHALKIVPPHEKWHILQETIIKPKFLQPTTMEITKPLPESCLWFDMLAPNIIAI</sequence>
<accession>A0A9P6X8X8</accession>
<dbReference type="OrthoDB" id="10278175at2759"/>
<evidence type="ECO:0000313" key="2">
    <source>
        <dbReference type="Proteomes" id="UP000716291"/>
    </source>
</evidence>
<proteinExistence type="predicted"/>
<organism evidence="1 2">
    <name type="scientific">Rhizopus oryzae</name>
    <name type="common">Mucormycosis agent</name>
    <name type="synonym">Rhizopus arrhizus var. delemar</name>
    <dbReference type="NCBI Taxonomy" id="64495"/>
    <lineage>
        <taxon>Eukaryota</taxon>
        <taxon>Fungi</taxon>
        <taxon>Fungi incertae sedis</taxon>
        <taxon>Mucoromycota</taxon>
        <taxon>Mucoromycotina</taxon>
        <taxon>Mucoromycetes</taxon>
        <taxon>Mucorales</taxon>
        <taxon>Mucorineae</taxon>
        <taxon>Rhizopodaceae</taxon>
        <taxon>Rhizopus</taxon>
    </lineage>
</organism>
<gene>
    <name evidence="1" type="ORF">G6F64_006305</name>
</gene>
<dbReference type="AlphaFoldDB" id="A0A9P6X8X8"/>
<name>A0A9P6X8X8_RHIOR</name>